<evidence type="ECO:0000313" key="3">
    <source>
        <dbReference type="Proteomes" id="UP000178723"/>
    </source>
</evidence>
<organism evidence="2 3">
    <name type="scientific">Candidatus Uhrbacteria bacterium RIFCSPLOWO2_02_FULL_48_12</name>
    <dbReference type="NCBI Taxonomy" id="1802407"/>
    <lineage>
        <taxon>Bacteria</taxon>
        <taxon>Candidatus Uhriibacteriota</taxon>
    </lineage>
</organism>
<reference evidence="2 3" key="1">
    <citation type="journal article" date="2016" name="Nat. Commun.">
        <title>Thousands of microbial genomes shed light on interconnected biogeochemical processes in an aquifer system.</title>
        <authorList>
            <person name="Anantharaman K."/>
            <person name="Brown C.T."/>
            <person name="Hug L.A."/>
            <person name="Sharon I."/>
            <person name="Castelle C.J."/>
            <person name="Probst A.J."/>
            <person name="Thomas B.C."/>
            <person name="Singh A."/>
            <person name="Wilkins M.J."/>
            <person name="Karaoz U."/>
            <person name="Brodie E.L."/>
            <person name="Williams K.H."/>
            <person name="Hubbard S.S."/>
            <person name="Banfield J.F."/>
        </authorList>
    </citation>
    <scope>NUCLEOTIDE SEQUENCE [LARGE SCALE GENOMIC DNA]</scope>
</reference>
<dbReference type="AlphaFoldDB" id="A0A1F7V6I7"/>
<accession>A0A1F7V6I7</accession>
<protein>
    <submittedName>
        <fullName evidence="2">Uncharacterized protein</fullName>
    </submittedName>
</protein>
<dbReference type="Proteomes" id="UP000178723">
    <property type="component" value="Unassembled WGS sequence"/>
</dbReference>
<feature type="transmembrane region" description="Helical" evidence="1">
    <location>
        <begin position="13"/>
        <end position="32"/>
    </location>
</feature>
<comment type="caution">
    <text evidence="2">The sequence shown here is derived from an EMBL/GenBank/DDBJ whole genome shotgun (WGS) entry which is preliminary data.</text>
</comment>
<name>A0A1F7V6I7_9BACT</name>
<keyword evidence="1" id="KW-0472">Membrane</keyword>
<dbReference type="EMBL" id="MGEP01000051">
    <property type="protein sequence ID" value="OGL86156.1"/>
    <property type="molecule type" value="Genomic_DNA"/>
</dbReference>
<evidence type="ECO:0000313" key="2">
    <source>
        <dbReference type="EMBL" id="OGL86156.1"/>
    </source>
</evidence>
<gene>
    <name evidence="2" type="ORF">A3I40_03415</name>
</gene>
<keyword evidence="1" id="KW-1133">Transmembrane helix</keyword>
<sequence>MKNGQRGPVVGEIAIWVAASFMFGIIVSMLVHKERLAQKDVRAVKDNAIVLTTGLCAVDGPLGAARYCADWTWVHEVQPFFYRCGLVVVDNKQSIRHLRVAQFATKQEAMAGTHPLNAVSCDMEKRVRADDPKEWGIFPLPTWANADD</sequence>
<keyword evidence="1" id="KW-0812">Transmembrane</keyword>
<proteinExistence type="predicted"/>
<evidence type="ECO:0000256" key="1">
    <source>
        <dbReference type="SAM" id="Phobius"/>
    </source>
</evidence>